<dbReference type="KEGG" id="glz:GLAREA_00635"/>
<evidence type="ECO:0000256" key="1">
    <source>
        <dbReference type="SAM" id="MobiDB-lite"/>
    </source>
</evidence>
<dbReference type="EMBL" id="KE145367">
    <property type="protein sequence ID" value="EPE29475.1"/>
    <property type="molecule type" value="Genomic_DNA"/>
</dbReference>
<dbReference type="OMA" id="ILMAWAI"/>
<feature type="region of interest" description="Disordered" evidence="1">
    <location>
        <begin position="1"/>
        <end position="36"/>
    </location>
</feature>
<keyword evidence="2" id="KW-0472">Membrane</keyword>
<keyword evidence="4" id="KW-1185">Reference proteome</keyword>
<evidence type="ECO:0000313" key="4">
    <source>
        <dbReference type="Proteomes" id="UP000016922"/>
    </source>
</evidence>
<keyword evidence="2" id="KW-1133">Transmembrane helix</keyword>
<evidence type="ECO:0000313" key="3">
    <source>
        <dbReference type="EMBL" id="EPE29475.1"/>
    </source>
</evidence>
<dbReference type="eggNOG" id="ENOG502S3VI">
    <property type="taxonomic scope" value="Eukaryota"/>
</dbReference>
<protein>
    <recommendedName>
        <fullName evidence="5">Transmembrane protein</fullName>
    </recommendedName>
</protein>
<dbReference type="RefSeq" id="XP_008083584.1">
    <property type="nucleotide sequence ID" value="XM_008085393.1"/>
</dbReference>
<feature type="transmembrane region" description="Helical" evidence="2">
    <location>
        <begin position="132"/>
        <end position="151"/>
    </location>
</feature>
<gene>
    <name evidence="3" type="ORF">GLAREA_00635</name>
</gene>
<accession>S3CUZ5</accession>
<reference evidence="3 4" key="1">
    <citation type="journal article" date="2013" name="BMC Genomics">
        <title>Genomics-driven discovery of the pneumocandin biosynthetic gene cluster in the fungus Glarea lozoyensis.</title>
        <authorList>
            <person name="Chen L."/>
            <person name="Yue Q."/>
            <person name="Zhang X."/>
            <person name="Xiang M."/>
            <person name="Wang C."/>
            <person name="Li S."/>
            <person name="Che Y."/>
            <person name="Ortiz-Lopez F.J."/>
            <person name="Bills G.F."/>
            <person name="Liu X."/>
            <person name="An Z."/>
        </authorList>
    </citation>
    <scope>NUCLEOTIDE SEQUENCE [LARGE SCALE GENOMIC DNA]</scope>
    <source>
        <strain evidence="4">ATCC 20868 / MF5171</strain>
    </source>
</reference>
<organism evidence="3 4">
    <name type="scientific">Glarea lozoyensis (strain ATCC 20868 / MF5171)</name>
    <dbReference type="NCBI Taxonomy" id="1116229"/>
    <lineage>
        <taxon>Eukaryota</taxon>
        <taxon>Fungi</taxon>
        <taxon>Dikarya</taxon>
        <taxon>Ascomycota</taxon>
        <taxon>Pezizomycotina</taxon>
        <taxon>Leotiomycetes</taxon>
        <taxon>Helotiales</taxon>
        <taxon>Helotiaceae</taxon>
        <taxon>Glarea</taxon>
    </lineage>
</organism>
<feature type="transmembrane region" description="Helical" evidence="2">
    <location>
        <begin position="81"/>
        <end position="100"/>
    </location>
</feature>
<evidence type="ECO:0008006" key="5">
    <source>
        <dbReference type="Google" id="ProtNLM"/>
    </source>
</evidence>
<dbReference type="HOGENOM" id="CLU_099932_0_0_1"/>
<dbReference type="GeneID" id="19459693"/>
<proteinExistence type="predicted"/>
<feature type="transmembrane region" description="Helical" evidence="2">
    <location>
        <begin position="55"/>
        <end position="72"/>
    </location>
</feature>
<feature type="compositionally biased region" description="Acidic residues" evidence="1">
    <location>
        <begin position="19"/>
        <end position="35"/>
    </location>
</feature>
<keyword evidence="2" id="KW-0812">Transmembrane</keyword>
<dbReference type="Proteomes" id="UP000016922">
    <property type="component" value="Unassembled WGS sequence"/>
</dbReference>
<sequence>METSTSRLRKAFRYQNDSGDSDEEGEEAMDEEEQESLIRNLRTQNDTWNKTYTKILLALPLVSIIPYILALFSDTSKRPPLLSLLSITSLLSTAYLVYIFPPETTGLSFVDKQSKVVRSRQERLAQGEDGPIRRYLPILNVALCVAILGLGRLVSDKGDGGEWIILSGLPAGASVVVLLGKWVMGSVDPERELAELKYELKGA</sequence>
<dbReference type="OrthoDB" id="3358048at2759"/>
<name>S3CUZ5_GLAL2</name>
<feature type="transmembrane region" description="Helical" evidence="2">
    <location>
        <begin position="163"/>
        <end position="184"/>
    </location>
</feature>
<evidence type="ECO:0000256" key="2">
    <source>
        <dbReference type="SAM" id="Phobius"/>
    </source>
</evidence>
<dbReference type="AlphaFoldDB" id="S3CUZ5"/>